<sequence length="479" mass="51758">MNALIVSALLAAAPAAAQDSAPAATQPATPAPAPAATPATAPAVAPEATSPITLDEVRSLGRRNTNALQALLDVETAEADVGVSRSALLPQLSFNASAGKLWQGRRRAVVTVPNPTAPGTFVTQEVETPSNDFEQYDLGLSLSQILYDRARFKQLEQSGVLRDAEKSQAVEEADTSELEAIRRFFALFRTQASLQVLEATVKRSEEQLERARALFQAGRVGKNEEITALVNLGNDRITFTETLAQLVTDQTNLAIWLARPGTEPLLAVDPGVLTQEPAPAPGMDIALAQARERRPLLQALQLQVRSAELQRAIARADYIPRLAAQGSYSRQGPDAEDVFTEPRLQNNFTAGVNLTWNLFNGFATGAQTRRAEAAIRRAQLVLEQSAREIEANVRQAHRSLLAQLEAARLAADNREAAVQGLRLAEERFRAGAGSTLEVRDAQLSLTRAELSLLENRIDVEIARFTLMRAMGALSPGETK</sequence>
<gene>
    <name evidence="10" type="ORF">HG543_47235</name>
</gene>
<evidence type="ECO:0000256" key="7">
    <source>
        <dbReference type="ARBA" id="ARBA00023237"/>
    </source>
</evidence>
<evidence type="ECO:0000256" key="3">
    <source>
        <dbReference type="ARBA" id="ARBA00022448"/>
    </source>
</evidence>
<dbReference type="SUPFAM" id="SSF56954">
    <property type="entry name" value="Outer membrane efflux proteins (OEP)"/>
    <property type="match status" value="1"/>
</dbReference>
<proteinExistence type="inferred from homology"/>
<keyword evidence="5" id="KW-0812">Transmembrane</keyword>
<dbReference type="EMBL" id="JABBJJ010000418">
    <property type="protein sequence ID" value="NMO22401.1"/>
    <property type="molecule type" value="Genomic_DNA"/>
</dbReference>
<dbReference type="Gene3D" id="1.20.1600.10">
    <property type="entry name" value="Outer membrane efflux proteins (OEP)"/>
    <property type="match status" value="1"/>
</dbReference>
<keyword evidence="3" id="KW-0813">Transport</keyword>
<keyword evidence="4" id="KW-1134">Transmembrane beta strand</keyword>
<dbReference type="PANTHER" id="PTHR30026">
    <property type="entry name" value="OUTER MEMBRANE PROTEIN TOLC"/>
    <property type="match status" value="1"/>
</dbReference>
<feature type="signal peptide" evidence="9">
    <location>
        <begin position="1"/>
        <end position="17"/>
    </location>
</feature>
<dbReference type="PANTHER" id="PTHR30026:SF20">
    <property type="entry name" value="OUTER MEMBRANE PROTEIN TOLC"/>
    <property type="match status" value="1"/>
</dbReference>
<reference evidence="10 11" key="1">
    <citation type="submission" date="2020-04" db="EMBL/GenBank/DDBJ databases">
        <title>Draft genome of Pyxidicoccus fallax type strain.</title>
        <authorList>
            <person name="Whitworth D.E."/>
        </authorList>
    </citation>
    <scope>NUCLEOTIDE SEQUENCE [LARGE SCALE GENOMIC DNA]</scope>
    <source>
        <strain evidence="10 11">DSM 14698</strain>
    </source>
</reference>
<evidence type="ECO:0000256" key="2">
    <source>
        <dbReference type="ARBA" id="ARBA00007613"/>
    </source>
</evidence>
<dbReference type="AlphaFoldDB" id="A0A848LXR7"/>
<comment type="similarity">
    <text evidence="2">Belongs to the outer membrane factor (OMF) (TC 1.B.17) family.</text>
</comment>
<keyword evidence="6" id="KW-0472">Membrane</keyword>
<dbReference type="GO" id="GO:1990281">
    <property type="term" value="C:efflux pump complex"/>
    <property type="evidence" value="ECO:0007669"/>
    <property type="project" value="TreeGrafter"/>
</dbReference>
<protein>
    <submittedName>
        <fullName evidence="10">TolC family protein</fullName>
    </submittedName>
</protein>
<evidence type="ECO:0000256" key="5">
    <source>
        <dbReference type="ARBA" id="ARBA00022692"/>
    </source>
</evidence>
<feature type="chain" id="PRO_5032678207" evidence="9">
    <location>
        <begin position="18"/>
        <end position="479"/>
    </location>
</feature>
<evidence type="ECO:0000313" key="11">
    <source>
        <dbReference type="Proteomes" id="UP000518300"/>
    </source>
</evidence>
<evidence type="ECO:0000256" key="8">
    <source>
        <dbReference type="SAM" id="MobiDB-lite"/>
    </source>
</evidence>
<dbReference type="InterPro" id="IPR003423">
    <property type="entry name" value="OMP_efflux"/>
</dbReference>
<comment type="subcellular location">
    <subcellularLocation>
        <location evidence="1">Cell outer membrane</location>
    </subcellularLocation>
</comment>
<comment type="caution">
    <text evidence="10">The sequence shown here is derived from an EMBL/GenBank/DDBJ whole genome shotgun (WGS) entry which is preliminary data.</text>
</comment>
<feature type="region of interest" description="Disordered" evidence="8">
    <location>
        <begin position="21"/>
        <end position="48"/>
    </location>
</feature>
<keyword evidence="7" id="KW-0998">Cell outer membrane</keyword>
<dbReference type="GO" id="GO:0015288">
    <property type="term" value="F:porin activity"/>
    <property type="evidence" value="ECO:0007669"/>
    <property type="project" value="TreeGrafter"/>
</dbReference>
<feature type="compositionally biased region" description="Low complexity" evidence="8">
    <location>
        <begin position="36"/>
        <end position="48"/>
    </location>
</feature>
<keyword evidence="9" id="KW-0732">Signal</keyword>
<evidence type="ECO:0000256" key="9">
    <source>
        <dbReference type="SAM" id="SignalP"/>
    </source>
</evidence>
<evidence type="ECO:0000256" key="1">
    <source>
        <dbReference type="ARBA" id="ARBA00004442"/>
    </source>
</evidence>
<accession>A0A848LXR7</accession>
<evidence type="ECO:0000256" key="6">
    <source>
        <dbReference type="ARBA" id="ARBA00023136"/>
    </source>
</evidence>
<dbReference type="InterPro" id="IPR051906">
    <property type="entry name" value="TolC-like"/>
</dbReference>
<dbReference type="RefSeq" id="WP_169351547.1">
    <property type="nucleotide sequence ID" value="NZ_JABBJJ010000418.1"/>
</dbReference>
<dbReference type="Proteomes" id="UP000518300">
    <property type="component" value="Unassembled WGS sequence"/>
</dbReference>
<organism evidence="10 11">
    <name type="scientific">Pyxidicoccus fallax</name>
    <dbReference type="NCBI Taxonomy" id="394095"/>
    <lineage>
        <taxon>Bacteria</taxon>
        <taxon>Pseudomonadati</taxon>
        <taxon>Myxococcota</taxon>
        <taxon>Myxococcia</taxon>
        <taxon>Myxococcales</taxon>
        <taxon>Cystobacterineae</taxon>
        <taxon>Myxococcaceae</taxon>
        <taxon>Pyxidicoccus</taxon>
    </lineage>
</organism>
<name>A0A848LXR7_9BACT</name>
<evidence type="ECO:0000313" key="10">
    <source>
        <dbReference type="EMBL" id="NMO22401.1"/>
    </source>
</evidence>
<evidence type="ECO:0000256" key="4">
    <source>
        <dbReference type="ARBA" id="ARBA00022452"/>
    </source>
</evidence>
<dbReference type="GO" id="GO:0009279">
    <property type="term" value="C:cell outer membrane"/>
    <property type="evidence" value="ECO:0007669"/>
    <property type="project" value="UniProtKB-SubCell"/>
</dbReference>
<dbReference type="Pfam" id="PF02321">
    <property type="entry name" value="OEP"/>
    <property type="match status" value="2"/>
</dbReference>
<keyword evidence="11" id="KW-1185">Reference proteome</keyword>
<dbReference type="GO" id="GO:0015562">
    <property type="term" value="F:efflux transmembrane transporter activity"/>
    <property type="evidence" value="ECO:0007669"/>
    <property type="project" value="InterPro"/>
</dbReference>